<dbReference type="InterPro" id="IPR036388">
    <property type="entry name" value="WH-like_DNA-bd_sf"/>
</dbReference>
<dbReference type="EMBL" id="RCNL01000001">
    <property type="protein sequence ID" value="TXL80798.1"/>
    <property type="molecule type" value="Genomic_DNA"/>
</dbReference>
<dbReference type="SMART" id="SM00843">
    <property type="entry name" value="Ftsk_gamma"/>
    <property type="match status" value="1"/>
</dbReference>
<dbReference type="Gene3D" id="1.10.10.10">
    <property type="entry name" value="Winged helix-like DNA-binding domain superfamily/Winged helix DNA-binding domain"/>
    <property type="match status" value="1"/>
</dbReference>
<dbReference type="SUPFAM" id="SSF46785">
    <property type="entry name" value="Winged helix' DNA-binding domain"/>
    <property type="match status" value="1"/>
</dbReference>
<comment type="caution">
    <text evidence="2">The sequence shown here is derived from an EMBL/GenBank/DDBJ whole genome shotgun (WGS) entry which is preliminary data.</text>
</comment>
<proteinExistence type="predicted"/>
<dbReference type="PANTHER" id="PTHR22683">
    <property type="entry name" value="SPORULATION PROTEIN RELATED"/>
    <property type="match status" value="1"/>
</dbReference>
<dbReference type="RefSeq" id="WP_147788354.1">
    <property type="nucleotide sequence ID" value="NZ_RCNL01000001.1"/>
</dbReference>
<sequence length="139" mass="16010">MKFFIAWECYSLGWDLTEKGYHFLDVSEASEIEVEVDEYLKRLAEARGIRPRQVVAVNIHALPGGKASSHHQLSNQLDEDEDPLFDEAVKFVVEKRRVSISGIQRHFRIGYNRAARIVEQLQEKKIVSSADFNGHREVL</sequence>
<organism evidence="2 3">
    <name type="scientific">Pantoea vagans</name>
    <dbReference type="NCBI Taxonomy" id="470934"/>
    <lineage>
        <taxon>Bacteria</taxon>
        <taxon>Pseudomonadati</taxon>
        <taxon>Pseudomonadota</taxon>
        <taxon>Gammaproteobacteria</taxon>
        <taxon>Enterobacterales</taxon>
        <taxon>Erwiniaceae</taxon>
        <taxon>Pantoea</taxon>
    </lineage>
</organism>
<accession>A0ABY3LKG6</accession>
<dbReference type="InterPro" id="IPR018541">
    <property type="entry name" value="Ftsk_gamma"/>
</dbReference>
<dbReference type="InterPro" id="IPR036390">
    <property type="entry name" value="WH_DNA-bd_sf"/>
</dbReference>
<evidence type="ECO:0000313" key="2">
    <source>
        <dbReference type="EMBL" id="TXL80798.1"/>
    </source>
</evidence>
<evidence type="ECO:0000313" key="3">
    <source>
        <dbReference type="Proteomes" id="UP000426772"/>
    </source>
</evidence>
<dbReference type="InterPro" id="IPR050206">
    <property type="entry name" value="FtsK/SpoIIIE/SftA"/>
</dbReference>
<reference evidence="2 3" key="1">
    <citation type="submission" date="2018-10" db="EMBL/GenBank/DDBJ databases">
        <title>Draft genome sequence of Pantoea vagans isolated from corpses of the sugarcane aphid Melanaphis sacchari Zehntner.</title>
        <authorList>
            <person name="Toledo E."/>
            <person name="Pena G."/>
            <person name="Lozano L."/>
        </authorList>
    </citation>
    <scope>NUCLEOTIDE SEQUENCE [LARGE SCALE GENOMIC DNA]</scope>
    <source>
        <strain evidence="2 3">ET-90</strain>
    </source>
</reference>
<gene>
    <name evidence="2" type="ORF">D9O29_01475</name>
</gene>
<dbReference type="Proteomes" id="UP000426772">
    <property type="component" value="Unassembled WGS sequence"/>
</dbReference>
<feature type="domain" description="FtsK gamma" evidence="1">
    <location>
        <begin position="78"/>
        <end position="139"/>
    </location>
</feature>
<keyword evidence="3" id="KW-1185">Reference proteome</keyword>
<dbReference type="PANTHER" id="PTHR22683:SF41">
    <property type="entry name" value="DNA TRANSLOCASE FTSK"/>
    <property type="match status" value="1"/>
</dbReference>
<evidence type="ECO:0000259" key="1">
    <source>
        <dbReference type="SMART" id="SM00843"/>
    </source>
</evidence>
<dbReference type="Pfam" id="PF09397">
    <property type="entry name" value="FtsK_gamma"/>
    <property type="match status" value="1"/>
</dbReference>
<protein>
    <recommendedName>
        <fullName evidence="1">FtsK gamma domain-containing protein</fullName>
    </recommendedName>
</protein>
<name>A0ABY3LKG6_9GAMM</name>